<dbReference type="InterPro" id="IPR009078">
    <property type="entry name" value="Ferritin-like_SF"/>
</dbReference>
<dbReference type="PANTHER" id="PTHR30295">
    <property type="entry name" value="BACTERIOFERRITIN"/>
    <property type="match status" value="1"/>
</dbReference>
<name>A0ABQ2P7P1_9NEIS</name>
<dbReference type="SUPFAM" id="SSF47240">
    <property type="entry name" value="Ferritin-like"/>
    <property type="match status" value="1"/>
</dbReference>
<evidence type="ECO:0000256" key="1">
    <source>
        <dbReference type="ARBA" id="ARBA00022434"/>
    </source>
</evidence>
<dbReference type="Proteomes" id="UP000637267">
    <property type="component" value="Unassembled WGS sequence"/>
</dbReference>
<reference evidence="5" key="1">
    <citation type="journal article" date="2019" name="Int. J. Syst. Evol. Microbiol.">
        <title>The Global Catalogue of Microorganisms (GCM) 10K type strain sequencing project: providing services to taxonomists for standard genome sequencing and annotation.</title>
        <authorList>
            <consortium name="The Broad Institute Genomics Platform"/>
            <consortium name="The Broad Institute Genome Sequencing Center for Infectious Disease"/>
            <person name="Wu L."/>
            <person name="Ma J."/>
        </authorList>
    </citation>
    <scope>NUCLEOTIDE SEQUENCE [LARGE SCALE GENOMIC DNA]</scope>
    <source>
        <strain evidence="5">CGMCC 1.8859</strain>
    </source>
</reference>
<dbReference type="Pfam" id="PF00210">
    <property type="entry name" value="Ferritin"/>
    <property type="match status" value="1"/>
</dbReference>
<dbReference type="InterPro" id="IPR008331">
    <property type="entry name" value="Ferritin_DPS_dom"/>
</dbReference>
<proteinExistence type="predicted"/>
<dbReference type="InterPro" id="IPR012347">
    <property type="entry name" value="Ferritin-like"/>
</dbReference>
<dbReference type="Gene3D" id="1.20.1260.10">
    <property type="match status" value="1"/>
</dbReference>
<keyword evidence="5" id="KW-1185">Reference proteome</keyword>
<evidence type="ECO:0000256" key="2">
    <source>
        <dbReference type="ARBA" id="ARBA00023004"/>
    </source>
</evidence>
<keyword evidence="2" id="KW-0408">Iron</keyword>
<comment type="caution">
    <text evidence="4">The sequence shown here is derived from an EMBL/GenBank/DDBJ whole genome shotgun (WGS) entry which is preliminary data.</text>
</comment>
<feature type="domain" description="Ferritin-like diiron" evidence="3">
    <location>
        <begin position="32"/>
        <end position="179"/>
    </location>
</feature>
<evidence type="ECO:0000313" key="5">
    <source>
        <dbReference type="Proteomes" id="UP000637267"/>
    </source>
</evidence>
<dbReference type="EMBL" id="BMLX01000001">
    <property type="protein sequence ID" value="GGP19939.1"/>
    <property type="molecule type" value="Genomic_DNA"/>
</dbReference>
<evidence type="ECO:0000313" key="4">
    <source>
        <dbReference type="EMBL" id="GGP19939.1"/>
    </source>
</evidence>
<dbReference type="InterPro" id="IPR014490">
    <property type="entry name" value="Dps-like"/>
</dbReference>
<organism evidence="4 5">
    <name type="scientific">Silvimonas iriomotensis</name>
    <dbReference type="NCBI Taxonomy" id="449662"/>
    <lineage>
        <taxon>Bacteria</taxon>
        <taxon>Pseudomonadati</taxon>
        <taxon>Pseudomonadota</taxon>
        <taxon>Betaproteobacteria</taxon>
        <taxon>Neisseriales</taxon>
        <taxon>Chitinibacteraceae</taxon>
        <taxon>Silvimonas</taxon>
    </lineage>
</organism>
<gene>
    <name evidence="4" type="ORF">GCM10010970_13100</name>
</gene>
<evidence type="ECO:0000259" key="3">
    <source>
        <dbReference type="PROSITE" id="PS50905"/>
    </source>
</evidence>
<dbReference type="InterPro" id="IPR009040">
    <property type="entry name" value="Ferritin-like_diiron"/>
</dbReference>
<accession>A0ABQ2P7P1</accession>
<sequence length="179" mass="20235">MSHTDDFVLDIGEIREKARKDVLDGAQTSTYTGDIGTVIRLLNEALATELVCVLRYKLHHYVARGIQSEAIAAEFEVHAAQEMEHADKLAARIVQLGGKPDFSPKGLSDRAHSDYVEVDTLHEMIRENLVAERIAIDVYRELVRFIADKDPTTRRLLEDILAVEEEHADELADWLVKTK</sequence>
<dbReference type="RefSeq" id="WP_188703402.1">
    <property type="nucleotide sequence ID" value="NZ_BMLX01000001.1"/>
</dbReference>
<protein>
    <submittedName>
        <fullName evidence="4">Bacterioferritin</fullName>
    </submittedName>
</protein>
<keyword evidence="1" id="KW-0409">Iron storage</keyword>
<dbReference type="PROSITE" id="PS50905">
    <property type="entry name" value="FERRITIN_LIKE"/>
    <property type="match status" value="1"/>
</dbReference>
<dbReference type="PANTHER" id="PTHR30295:SF1">
    <property type="entry name" value="DNA PROTECTION DURING STARVATION PROTEIN"/>
    <property type="match status" value="1"/>
</dbReference>
<dbReference type="PIRSF" id="PIRSF018063">
    <property type="entry name" value="Ferrtn_UCP018063"/>
    <property type="match status" value="1"/>
</dbReference>